<evidence type="ECO:0000256" key="5">
    <source>
        <dbReference type="ARBA" id="ARBA00023136"/>
    </source>
</evidence>
<accession>A0A5C8UPB8</accession>
<comment type="subcellular location">
    <subcellularLocation>
        <location evidence="1">Cell membrane</location>
        <topology evidence="1">Multi-pass membrane protein</topology>
    </subcellularLocation>
</comment>
<gene>
    <name evidence="8" type="ORF">FVP33_13440</name>
</gene>
<evidence type="ECO:0000256" key="6">
    <source>
        <dbReference type="SAM" id="Phobius"/>
    </source>
</evidence>
<organism evidence="8 9">
    <name type="scientific">Lacisediminihabitans profunda</name>
    <dbReference type="NCBI Taxonomy" id="2594790"/>
    <lineage>
        <taxon>Bacteria</taxon>
        <taxon>Bacillati</taxon>
        <taxon>Actinomycetota</taxon>
        <taxon>Actinomycetes</taxon>
        <taxon>Micrococcales</taxon>
        <taxon>Microbacteriaceae</taxon>
        <taxon>Lacisediminihabitans</taxon>
    </lineage>
</organism>
<dbReference type="SUPFAM" id="SSF103473">
    <property type="entry name" value="MFS general substrate transporter"/>
    <property type="match status" value="1"/>
</dbReference>
<dbReference type="AlphaFoldDB" id="A0A5C8UPB8"/>
<dbReference type="InterPro" id="IPR052425">
    <property type="entry name" value="Uncharacterized_MFS-type"/>
</dbReference>
<evidence type="ECO:0000259" key="7">
    <source>
        <dbReference type="PROSITE" id="PS50850"/>
    </source>
</evidence>
<dbReference type="CDD" id="cd17370">
    <property type="entry name" value="MFS_MJ1317_like"/>
    <property type="match status" value="1"/>
</dbReference>
<keyword evidence="9" id="KW-1185">Reference proteome</keyword>
<dbReference type="PANTHER" id="PTHR42688">
    <property type="entry name" value="CONSERVED PROTEIN"/>
    <property type="match status" value="1"/>
</dbReference>
<dbReference type="InterPro" id="IPR011701">
    <property type="entry name" value="MFS"/>
</dbReference>
<evidence type="ECO:0000256" key="4">
    <source>
        <dbReference type="ARBA" id="ARBA00022989"/>
    </source>
</evidence>
<feature type="domain" description="Major facilitator superfamily (MFS) profile" evidence="7">
    <location>
        <begin position="19"/>
        <end position="411"/>
    </location>
</feature>
<dbReference type="InterPro" id="IPR020846">
    <property type="entry name" value="MFS_dom"/>
</dbReference>
<evidence type="ECO:0000313" key="8">
    <source>
        <dbReference type="EMBL" id="TXN29184.1"/>
    </source>
</evidence>
<dbReference type="InterPro" id="IPR036259">
    <property type="entry name" value="MFS_trans_sf"/>
</dbReference>
<feature type="transmembrane region" description="Helical" evidence="6">
    <location>
        <begin position="93"/>
        <end position="124"/>
    </location>
</feature>
<keyword evidence="5 6" id="KW-0472">Membrane</keyword>
<dbReference type="Proteomes" id="UP000321379">
    <property type="component" value="Unassembled WGS sequence"/>
</dbReference>
<proteinExistence type="predicted"/>
<name>A0A5C8UPB8_9MICO</name>
<keyword evidence="4 6" id="KW-1133">Transmembrane helix</keyword>
<dbReference type="GO" id="GO:0022857">
    <property type="term" value="F:transmembrane transporter activity"/>
    <property type="evidence" value="ECO:0007669"/>
    <property type="project" value="InterPro"/>
</dbReference>
<dbReference type="PANTHER" id="PTHR42688:SF1">
    <property type="entry name" value="BLR5212 PROTEIN"/>
    <property type="match status" value="1"/>
</dbReference>
<evidence type="ECO:0000313" key="9">
    <source>
        <dbReference type="Proteomes" id="UP000321379"/>
    </source>
</evidence>
<comment type="caution">
    <text evidence="8">The sequence shown here is derived from an EMBL/GenBank/DDBJ whole genome shotgun (WGS) entry which is preliminary data.</text>
</comment>
<protein>
    <submittedName>
        <fullName evidence="8">MFS transporter</fullName>
    </submittedName>
</protein>
<keyword evidence="2" id="KW-1003">Cell membrane</keyword>
<dbReference type="Pfam" id="PF07690">
    <property type="entry name" value="MFS_1"/>
    <property type="match status" value="1"/>
</dbReference>
<feature type="transmembrane region" description="Helical" evidence="6">
    <location>
        <begin position="270"/>
        <end position="295"/>
    </location>
</feature>
<feature type="transmembrane region" description="Helical" evidence="6">
    <location>
        <begin position="170"/>
        <end position="203"/>
    </location>
</feature>
<evidence type="ECO:0000256" key="2">
    <source>
        <dbReference type="ARBA" id="ARBA00022475"/>
    </source>
</evidence>
<dbReference type="PROSITE" id="PS50850">
    <property type="entry name" value="MFS"/>
    <property type="match status" value="1"/>
</dbReference>
<evidence type="ECO:0000256" key="1">
    <source>
        <dbReference type="ARBA" id="ARBA00004651"/>
    </source>
</evidence>
<dbReference type="EMBL" id="VRMG01000009">
    <property type="protein sequence ID" value="TXN29184.1"/>
    <property type="molecule type" value="Genomic_DNA"/>
</dbReference>
<feature type="transmembrane region" description="Helical" evidence="6">
    <location>
        <begin position="387"/>
        <end position="407"/>
    </location>
</feature>
<feature type="transmembrane region" description="Helical" evidence="6">
    <location>
        <begin position="238"/>
        <end position="258"/>
    </location>
</feature>
<feature type="transmembrane region" description="Helical" evidence="6">
    <location>
        <begin position="49"/>
        <end position="73"/>
    </location>
</feature>
<reference evidence="8 9" key="1">
    <citation type="submission" date="2019-08" db="EMBL/GenBank/DDBJ databases">
        <title>Bacterial whole genome sequence for Glaciihabitans sp. CHu50b-6-2.</title>
        <authorList>
            <person name="Jin L."/>
        </authorList>
    </citation>
    <scope>NUCLEOTIDE SEQUENCE [LARGE SCALE GENOMIC DNA]</scope>
    <source>
        <strain evidence="8 9">CHu50b-6-2</strain>
    </source>
</reference>
<keyword evidence="3 6" id="KW-0812">Transmembrane</keyword>
<dbReference type="RefSeq" id="WP_147784204.1">
    <property type="nucleotide sequence ID" value="NZ_VRMG01000009.1"/>
</dbReference>
<feature type="transmembrane region" description="Helical" evidence="6">
    <location>
        <begin position="359"/>
        <end position="381"/>
    </location>
</feature>
<evidence type="ECO:0000256" key="3">
    <source>
        <dbReference type="ARBA" id="ARBA00022692"/>
    </source>
</evidence>
<dbReference type="GO" id="GO:0005886">
    <property type="term" value="C:plasma membrane"/>
    <property type="evidence" value="ECO:0007669"/>
    <property type="project" value="UniProtKB-SubCell"/>
</dbReference>
<feature type="transmembrane region" description="Helical" evidence="6">
    <location>
        <begin position="307"/>
        <end position="338"/>
    </location>
</feature>
<feature type="transmembrane region" description="Helical" evidence="6">
    <location>
        <begin position="20"/>
        <end position="37"/>
    </location>
</feature>
<sequence length="419" mass="42308">MVALGGWGCVMSGTPPRWSAWRVVTGFGFLSLAVDIVSDGGSSLAGPLLGQLGASALVVGLVTGTGEAIGLGLRLATGPWADRTRRYWTFTVVGYALTVICIPLLALAPFVGGAGLAVASILIIGDRTGKAVRSPAKTVLLASAAGSVGRGRGFAVHKALDQTGSLLGPLVVAGVIALTTVLWPAFAVLAVPGALALALLAVIRMRVPDVSVYDTKLDRAAGAATDGSDPPPRLPPTFYPFAAAAFAANAGLVTYGVISFHVTKAGLVPLSAVPLVYAAAMAAGAIAALASGYIYDKKGTNVLLALPFLIALVPGLALSNQIGAVILGVVAWGAASGIQESTVKAMVADLVPSARRATAYGIFAAFEGAGALVGGVLSGALYGRLGLLILVVILLQVCTLVLLVLTVRKQRRRDLSAAN</sequence>
<dbReference type="Gene3D" id="1.20.1250.20">
    <property type="entry name" value="MFS general substrate transporter like domains"/>
    <property type="match status" value="2"/>
</dbReference>